<feature type="region of interest" description="Disordered" evidence="3">
    <location>
        <begin position="3909"/>
        <end position="3936"/>
    </location>
</feature>
<feature type="compositionally biased region" description="Acidic residues" evidence="3">
    <location>
        <begin position="887"/>
        <end position="898"/>
    </location>
</feature>
<evidence type="ECO:0000259" key="4">
    <source>
        <dbReference type="PROSITE" id="PS50878"/>
    </source>
</evidence>
<comment type="caution">
    <text evidence="6">The sequence shown here is derived from an EMBL/GenBank/DDBJ whole genome shotgun (WGS) entry which is preliminary data.</text>
</comment>
<dbReference type="EMBL" id="JARQWQ010000108">
    <property type="protein sequence ID" value="KAK2550594.1"/>
    <property type="molecule type" value="Genomic_DNA"/>
</dbReference>
<dbReference type="SUPFAM" id="SSF47473">
    <property type="entry name" value="EF-hand"/>
    <property type="match status" value="1"/>
</dbReference>
<accession>A0AAD9UUM5</accession>
<sequence length="4103" mass="470179">MGILDLELMFDLLDTEMMGFLTSNQLQDFHESLYFSPIDHRQIEGAILTVCGRDSGGVCPREKFIDVLDELDRRKTLEEKVYWDFKAVDVEGKGRVSLKTALMLFKAVHNELFSMKTWRAFLAQRLVQEADVCYDEMKMFLCNLVDGGPCDDQEFEDEEKAVSLRVCDNKYESLKEMEKLQEDEASLAAEERERMQQAYKLKQGAERRTKRLDHEGVVALLHDDEEWDDKAAKKVRHKVTATDLVQALHTKYEILRDKLLLGMLKDHIGEGMWTVLSEHEQSERFMEVKMRVERMRKEGKLDGANKLPGAGISYSASLLAMMGLSRVGEEKQRIEEAEMMKQMESEGKTNKEIEEQLLQSREKAIQGSSKGDTLLVDLEKRYRQDKEKITARLKGADTSAMSPEEKLTEYGMIIREQVRARQEAKFESAALSVGIAERLKYQLQRAKEDRQRQENLGKERLSHRKGRKLPRDWKGEDLQFALVREAGLVDVFEDTVRALERKQGMEREFLIYLLQGRESTQARSAARKLSADERSNQLLVLRTQHQGWREQSSTERLVSKERHYSILQEAAGLVFEDRRSDMRQSRGSAPDDMQVAADIMADLQHAQEIESQMLLGLHSKDMQELSRLRLQEHTSWQEETLDGLSAILLGAEDNAFQEDELLKALEDKYDTLRDKLLLEALEKQVGAADWARLSEQERQARMAKLKLQERRLRQQGRFDDAAALLGEGLKNAEALQTLLGENRQRYLERLKERLERRQKRLEEGLDPDEEDEETMRVLNEEEATSSGNILQDLQNRFEEEKDALLRRLQEEQDRLAGEKRRQAELARLRREKRQAEREANFDEAALVLGLAERNRQNLEERLRRDRERQEQLARERLARRKRRGKPEEEEELDEELPDKDDIQGWQEAVLRSLEKKHRAEQEFLMSLLQDESSQGLREEARAISEDDRLQRLNELKKKRDDLDLGVQADQGLHVDILDMAAAFKFEVQRHRLANEKGVDVGDEDVTVSIMADLQEEQGKESERIMNELQEKSESPPKRQKTPSPSPSSEGKSLDSILKTLQQMQTQMAKTNERISTMESRFERHSRPFAPSQAPPDDQISVLAYSDGELLDYTEDEASLVNEPDQAIKPNHKPIKPSHTATRPSHETNLSQTPEEILPHGLTNNDSASTSSLYDPDSTKSSWEPQKELSTFLEKQFRRKLSYDQVCEILDIYSIPSVDCLFTPTLDPSVVNQINLIQTKKYVQDRDKEMAVVQRALLNTTGPLCSLHDALSSGTQVPAEEIKCIVEQTLCLLGSANHQLSVLRRKKVLANINKEKINLADQPLPNAKRFLFGEDFPSIASKQAELSRGLAKNLSNPHKPKQPFQKSGTTKDRPRPRTTGFFKPRLNNYLERWKEITSDPEILHVVSGYQIPFHSVPVQLHVPVTKSSDLTVPLVDAEVNKLLSIGAIKAIPFSKENFYSRLFLVPKKEGTYHPVIDLSRLNKFIENSHFQMENISCLKTLLRRGDFMTCIDLKDAYLSVHVHKSSQKYLCFQWRNRCYAFLGLPFGLNTAPRVFTKLLKPVAAYLRKRGIRIIVYLDDFLILGSSIEDSKVNTQLTLDLLQWLGFTINWEKSLLVPNQSLTFLGLSIDSQTMSFSLPEKKILDIQNKCQSLIRNPTTPARAVASLIGTLEAARRAIWQAPLHYRQLQIQLIKSLQASRDNYETLMSLNSNARTELQWWLHNIATVNGSTINPPAPELYITSDASKAGWGACCQNLTANGRWSPLEAKDHINVLELKAAFLATKTFLKHHSNITVCLRMDNTTAVAHINNKGGTRSPQLVNLTLELWQWCLQKSILITAQHLPGKLNNVADRESREFYDSSEWQIDPQVIQPFLRRCSVDLFASRLTTLLSTYASWKPDPGATYTDAMTLDWSLLKGYAFPPFSLIAPVLKKVSQDKADLVLVAPVWQAQPWWPALLNLLIKNPVMIPNSKHLLRDPASPLRIHPMYPRLHLAVFQLSGNSTKQKDFQKTLPEYCNQQLVPPHIRHTSQPGEYGIADRFNNGAAYRSVNVARSAISSCHAKIDGYPVGQHPLVIQLLKGMLNMRPPKPRYTHTWDVHLVTKYLSSLGKTKLMPLKLLSIKLAMLFALSCPERASSLAKLDLRHCRVAPEGVFFTLVSPRKRGSPDQLPQAFFASFPHNERLCPVGTLRHYLKATRNLRPVFPASKPDPLFVSYIKPHNPITTPTLSRWLRMVLKNAGINTDIFKAHSVRGASTTAAVNSNVPLDDVMKMADWSRVSTFQKFYYKPIFKANYAHSSQEELAALKQKQEQERQDGVVENVAVVLLEYDGTGSDQELIGALDKKYDALKDKLLLEALKKQLGDAQWATLSEQERQKKLVKLKLEERRMRKEGQMDELQRLLGEGFEMDANLRKLMGENKARYEEKLKERLAKRRERLAKGLPADDEDEEDLADDEAQGEQKTDVKAILEDLDKRYEEEKDALMRRLQGQDEQFMSERQRQAELARLKREKLKAKQEDKFSAAALVLGLAEKQKAAVEERLRQDRLRQEQLARERLALLRNRRKAKEAEAEEKLVTDGDVGVLQEAVVKALERKHQDERQAFLELLQEEQAELTETASTMTQQQREIWLQTINNKITSLDPAEKESRSNLLQEATIYKVVNRNKYLEISQDGAVEKDDVVISLLADLQQEQDQESEKLVNEMQDKDKTALVQLQENILQSRKESSHENVTKVVTQEETWGNADERDLSQALEYKFDALKDSLLRDALAQQLGVAEWAALSESDRNYKLAQMKLKVQAMQREVNSPPPSEMKVIESKLTEVKQSLGELTGVNLVSLMGQSRAQQKAQLKEREQKREKLKEEGMSDEEIAKVEAADETEAEKTAQETSSGNTLQDLETRLADEKEALLTDLRGADVKFENEQQRHAELARMRREERQALRENGFQPSAIVLGLAQARQMHLDSVTERDRGRQKELAKQRLVVWQQKDQSEMNEVKEKLAALETGTQPAPVSSTSIGMLQEAVLKEMERKHLCEMLVLERLISEEKESDLRKATQQLTKEQQQERLFELKELRKQWRESGPEEMSETVDEQEDILREGVGLKLVLSGEELGQKAAQSGKEPEANGAEVSLLAALQNNQEQEAEYLLRDLAVKNPMTLKQLQSVHTMARKERWYDNLAACVLGLKRAQARAAGEESAEEELVEALEQKYDAIKDKLLTEALMKQMGDAQWAALSERERQAKLLKLKLQERKLRQEGKLDEASRLLGEGMKHDAALRALMSESKAQQKQRLQERLEKLRKLKQEGGEVNDQEMAALEQVEAEGVDAMGSEVLNHLIEESVADTGEVTSNTLLNDLQSQFEEEKEALLKSLREQDARFNSERKRQLELAKLRREQRRLKQEGNFDAAAILLGMAKEERANREANYAKDRARQEQLARDRIAAMKSRRAAAKAKSEEEAQKELEEKLLKEQAEDSETDKRNALDMEQGGLALLQEAILTEVEKKHSSEQETLTDLLAKAEDDQEALAAARYLNESQRQKRIYEIADERKAWRMDAVRDAMQAAPDDLQTEEEKKANATRIAESRAQHLKFLQDALVLQIENKREQLLTQGVNEDKLQDEISVALMADLQEKQATESTAMTNVLADKLVTNYQEPVANLFHNKDESVLSRVKSDQRMARREGWVDNLAAALMGARPVRKRSTTMASPASDMGNLAEGDEEEARLEEEQEAKLAEMEAEMEKEKEQRKLAGASEEEIQKALELLQKQHEAKRKAMEDAVERQRQLTRQRLEARRRKREDQQYEEDIAASIVTMAEKRSALIREKTMMRRAGHKDTLNERLARRREERERKKAEEEEERRRKEEEEEAAKQKADEKKPAPDMPLPGGFAMKREKTVIDVDVSEEKQRAIVSSLLREHTNVGMKFEQERTRQEEMIRARKARKKSRMEQKQEEVATIMGLGERQKTFVEQQKKEERERQVARVRDRINRVRYERTMTVREPKDDKAQGFDSLLTEEEKQGLSEEEKMNRIAAKMQEKFKNEPRRVSVVSLSPPDQSLGASSAEASDEESSHAERSSHVLDEKSRQKKLKERMASRKRERRKSAVPAVMEDAGIAEGADE</sequence>
<feature type="coiled-coil region" evidence="2">
    <location>
        <begin position="3271"/>
        <end position="3298"/>
    </location>
</feature>
<evidence type="ECO:0000256" key="3">
    <source>
        <dbReference type="SAM" id="MobiDB-lite"/>
    </source>
</evidence>
<feature type="compositionally biased region" description="Polar residues" evidence="3">
    <location>
        <begin position="1161"/>
        <end position="1183"/>
    </location>
</feature>
<feature type="compositionally biased region" description="Basic and acidic residues" evidence="3">
    <location>
        <begin position="446"/>
        <end position="460"/>
    </location>
</feature>
<dbReference type="Pfam" id="PF00078">
    <property type="entry name" value="RVT_1"/>
    <property type="match status" value="1"/>
</dbReference>
<feature type="compositionally biased region" description="Basic and acidic residues" evidence="3">
    <location>
        <begin position="3808"/>
        <end position="3864"/>
    </location>
</feature>
<dbReference type="Gene3D" id="3.10.10.10">
    <property type="entry name" value="HIV Type 1 Reverse Transcriptase, subunit A, domain 1"/>
    <property type="match status" value="1"/>
</dbReference>
<feature type="region of interest" description="Disordered" evidence="3">
    <location>
        <begin position="1028"/>
        <end position="1052"/>
    </location>
</feature>
<feature type="compositionally biased region" description="Basic and acidic residues" evidence="3">
    <location>
        <begin position="2841"/>
        <end position="2877"/>
    </location>
</feature>
<dbReference type="SUPFAM" id="SSF56672">
    <property type="entry name" value="DNA/RNA polymerases"/>
    <property type="match status" value="1"/>
</dbReference>
<feature type="coiled-coil region" evidence="2">
    <location>
        <begin position="655"/>
        <end position="682"/>
    </location>
</feature>
<feature type="domain" description="Reverse transcriptase" evidence="4">
    <location>
        <begin position="1445"/>
        <end position="1627"/>
    </location>
</feature>
<feature type="compositionally biased region" description="Acidic residues" evidence="3">
    <location>
        <begin position="2439"/>
        <end position="2453"/>
    </location>
</feature>
<feature type="compositionally biased region" description="Acidic residues" evidence="3">
    <location>
        <begin position="764"/>
        <end position="773"/>
    </location>
</feature>
<dbReference type="GO" id="GO:0006310">
    <property type="term" value="P:DNA recombination"/>
    <property type="evidence" value="ECO:0007669"/>
    <property type="project" value="UniProtKB-KW"/>
</dbReference>
<dbReference type="SUPFAM" id="SSF56349">
    <property type="entry name" value="DNA breaking-rejoining enzymes"/>
    <property type="match status" value="1"/>
</dbReference>
<dbReference type="Gene3D" id="1.10.443.10">
    <property type="entry name" value="Intergrase catalytic core"/>
    <property type="match status" value="1"/>
</dbReference>
<feature type="region of interest" description="Disordered" evidence="3">
    <location>
        <begin position="1078"/>
        <end position="1098"/>
    </location>
</feature>
<protein>
    <recommendedName>
        <fullName evidence="8">Reverse transcriptase</fullName>
    </recommendedName>
</protein>
<keyword evidence="1" id="KW-0233">DNA recombination</keyword>
<organism evidence="6 7">
    <name type="scientific">Acropora cervicornis</name>
    <name type="common">Staghorn coral</name>
    <dbReference type="NCBI Taxonomy" id="6130"/>
    <lineage>
        <taxon>Eukaryota</taxon>
        <taxon>Metazoa</taxon>
        <taxon>Cnidaria</taxon>
        <taxon>Anthozoa</taxon>
        <taxon>Hexacorallia</taxon>
        <taxon>Scleractinia</taxon>
        <taxon>Astrocoeniina</taxon>
        <taxon>Acroporidae</taxon>
        <taxon>Acropora</taxon>
    </lineage>
</organism>
<feature type="coiled-coil region" evidence="2">
    <location>
        <begin position="3035"/>
        <end position="3071"/>
    </location>
</feature>
<dbReference type="PROSITE" id="PS51898">
    <property type="entry name" value="TYR_RECOMBINASE"/>
    <property type="match status" value="1"/>
</dbReference>
<dbReference type="PROSITE" id="PS50878">
    <property type="entry name" value="RT_POL"/>
    <property type="match status" value="1"/>
</dbReference>
<dbReference type="GO" id="GO:0003677">
    <property type="term" value="F:DNA binding"/>
    <property type="evidence" value="ECO:0007669"/>
    <property type="project" value="InterPro"/>
</dbReference>
<dbReference type="InterPro" id="IPR002104">
    <property type="entry name" value="Integrase_catalytic"/>
</dbReference>
<dbReference type="Gene3D" id="3.30.70.270">
    <property type="match status" value="1"/>
</dbReference>
<dbReference type="GO" id="GO:0015074">
    <property type="term" value="P:DNA integration"/>
    <property type="evidence" value="ECO:0007669"/>
    <property type="project" value="InterPro"/>
</dbReference>
<gene>
    <name evidence="6" type="ORF">P5673_028644</name>
</gene>
<evidence type="ECO:0000313" key="7">
    <source>
        <dbReference type="Proteomes" id="UP001249851"/>
    </source>
</evidence>
<dbReference type="PANTHER" id="PTHR33050">
    <property type="entry name" value="REVERSE TRANSCRIPTASE DOMAIN-CONTAINING PROTEIN"/>
    <property type="match status" value="1"/>
</dbReference>
<evidence type="ECO:0000256" key="2">
    <source>
        <dbReference type="SAM" id="Coils"/>
    </source>
</evidence>
<evidence type="ECO:0000313" key="6">
    <source>
        <dbReference type="EMBL" id="KAK2550594.1"/>
    </source>
</evidence>
<reference evidence="6" key="2">
    <citation type="journal article" date="2023" name="Science">
        <title>Genomic signatures of disease resistance in endangered staghorn corals.</title>
        <authorList>
            <person name="Vollmer S.V."/>
            <person name="Selwyn J.D."/>
            <person name="Despard B.A."/>
            <person name="Roesel C.L."/>
        </authorList>
    </citation>
    <scope>NUCLEOTIDE SEQUENCE</scope>
    <source>
        <strain evidence="6">K2</strain>
    </source>
</reference>
<dbReference type="InterPro" id="IPR043128">
    <property type="entry name" value="Rev_trsase/Diguanyl_cyclase"/>
</dbReference>
<feature type="region of interest" description="Disordered" evidence="3">
    <location>
        <begin position="3978"/>
        <end position="4103"/>
    </location>
</feature>
<evidence type="ECO:0008006" key="8">
    <source>
        <dbReference type="Google" id="ProtNLM"/>
    </source>
</evidence>
<feature type="compositionally biased region" description="Basic and acidic residues" evidence="3">
    <location>
        <begin position="3909"/>
        <end position="3921"/>
    </location>
</feature>
<feature type="compositionally biased region" description="Basic and acidic residues" evidence="3">
    <location>
        <begin position="3978"/>
        <end position="3991"/>
    </location>
</feature>
<dbReference type="Proteomes" id="UP001249851">
    <property type="component" value="Unassembled WGS sequence"/>
</dbReference>
<feature type="region of interest" description="Disordered" evidence="3">
    <location>
        <begin position="446"/>
        <end position="467"/>
    </location>
</feature>
<keyword evidence="2" id="KW-0175">Coiled coil</keyword>
<proteinExistence type="predicted"/>
<feature type="region of interest" description="Disordered" evidence="3">
    <location>
        <begin position="877"/>
        <end position="898"/>
    </location>
</feature>
<feature type="region of interest" description="Disordered" evidence="3">
    <location>
        <begin position="1351"/>
        <end position="1380"/>
    </location>
</feature>
<dbReference type="InterPro" id="IPR052055">
    <property type="entry name" value="Hepadnavirus_pol/RT"/>
</dbReference>
<feature type="coiled-coil region" evidence="2">
    <location>
        <begin position="790"/>
        <end position="875"/>
    </location>
</feature>
<name>A0AAD9UUM5_ACRCE</name>
<feature type="region of interest" description="Disordered" evidence="3">
    <location>
        <begin position="2838"/>
        <end position="2888"/>
    </location>
</feature>
<feature type="region of interest" description="Disordered" evidence="3">
    <location>
        <begin position="3433"/>
        <end position="3452"/>
    </location>
</feature>
<dbReference type="InterPro" id="IPR011010">
    <property type="entry name" value="DNA_brk_join_enz"/>
</dbReference>
<keyword evidence="7" id="KW-1185">Reference proteome</keyword>
<feature type="domain" description="Tyr recombinase" evidence="5">
    <location>
        <begin position="2083"/>
        <end position="2294"/>
    </location>
</feature>
<dbReference type="InterPro" id="IPR043502">
    <property type="entry name" value="DNA/RNA_pol_sf"/>
</dbReference>
<feature type="compositionally biased region" description="Basic and acidic residues" evidence="3">
    <location>
        <begin position="3754"/>
        <end position="3777"/>
    </location>
</feature>
<feature type="region of interest" description="Disordered" evidence="3">
    <location>
        <begin position="761"/>
        <end position="790"/>
    </location>
</feature>
<feature type="compositionally biased region" description="Polar residues" evidence="3">
    <location>
        <begin position="4032"/>
        <end position="4042"/>
    </location>
</feature>
<evidence type="ECO:0000256" key="1">
    <source>
        <dbReference type="ARBA" id="ARBA00023172"/>
    </source>
</evidence>
<evidence type="ECO:0000259" key="5">
    <source>
        <dbReference type="PROSITE" id="PS51898"/>
    </source>
</evidence>
<feature type="compositionally biased region" description="Polar residues" evidence="3">
    <location>
        <begin position="1138"/>
        <end position="1153"/>
    </location>
</feature>
<feature type="region of interest" description="Disordered" evidence="3">
    <location>
        <begin position="3808"/>
        <end position="3875"/>
    </location>
</feature>
<dbReference type="InterPro" id="IPR000477">
    <property type="entry name" value="RT_dom"/>
</dbReference>
<feature type="compositionally biased region" description="Basic and acidic residues" evidence="3">
    <location>
        <begin position="4052"/>
        <end position="4067"/>
    </location>
</feature>
<reference evidence="6" key="1">
    <citation type="journal article" date="2023" name="G3 (Bethesda)">
        <title>Whole genome assembly and annotation of the endangered Caribbean coral Acropora cervicornis.</title>
        <authorList>
            <person name="Selwyn J.D."/>
            <person name="Vollmer S.V."/>
        </authorList>
    </citation>
    <scope>NUCLEOTIDE SEQUENCE</scope>
    <source>
        <strain evidence="6">K2</strain>
    </source>
</reference>
<feature type="compositionally biased region" description="Basic and acidic residues" evidence="3">
    <location>
        <begin position="3999"/>
        <end position="4028"/>
    </location>
</feature>
<dbReference type="InterPro" id="IPR013762">
    <property type="entry name" value="Integrase-like_cat_sf"/>
</dbReference>
<dbReference type="InterPro" id="IPR011992">
    <property type="entry name" value="EF-hand-dom_pair"/>
</dbReference>
<dbReference type="PANTHER" id="PTHR33050:SF7">
    <property type="entry name" value="RIBONUCLEASE H"/>
    <property type="match status" value="1"/>
</dbReference>
<feature type="region of interest" description="Disordered" evidence="3">
    <location>
        <begin position="1122"/>
        <end position="1185"/>
    </location>
</feature>
<feature type="region of interest" description="Disordered" evidence="3">
    <location>
        <begin position="3754"/>
        <end position="3792"/>
    </location>
</feature>
<dbReference type="CDD" id="cd03714">
    <property type="entry name" value="RT_DIRS1"/>
    <property type="match status" value="1"/>
</dbReference>
<dbReference type="InterPro" id="IPR036397">
    <property type="entry name" value="RNaseH_sf"/>
</dbReference>
<feature type="compositionally biased region" description="Basic and acidic residues" evidence="3">
    <location>
        <begin position="3441"/>
        <end position="3452"/>
    </location>
</feature>
<dbReference type="Gene3D" id="3.30.420.10">
    <property type="entry name" value="Ribonuclease H-like superfamily/Ribonuclease H"/>
    <property type="match status" value="1"/>
</dbReference>
<feature type="region of interest" description="Disordered" evidence="3">
    <location>
        <begin position="3685"/>
        <end position="3708"/>
    </location>
</feature>
<dbReference type="CDD" id="cd09275">
    <property type="entry name" value="RNase_HI_RT_DIRS1"/>
    <property type="match status" value="1"/>
</dbReference>
<feature type="region of interest" description="Disordered" evidence="3">
    <location>
        <begin position="2433"/>
        <end position="2458"/>
    </location>
</feature>